<evidence type="ECO:0000313" key="2">
    <source>
        <dbReference type="Proteomes" id="UP000001510"/>
    </source>
</evidence>
<protein>
    <submittedName>
        <fullName evidence="1">Uncharacterized protein</fullName>
    </submittedName>
</protein>
<dbReference type="PaxDb" id="449447-MAE_53450"/>
<name>B0JYC9_MICAN</name>
<dbReference type="HOGENOM" id="CLU_3119842_0_0_3"/>
<dbReference type="EnsemblBacteria" id="BAG05167">
    <property type="protein sequence ID" value="BAG05167"/>
    <property type="gene ID" value="MAE_53450"/>
</dbReference>
<dbReference type="KEGG" id="mar:MAE_53450"/>
<keyword evidence="2" id="KW-1185">Reference proteome</keyword>
<sequence>MERDKSNFKNPVMDCCSLHPTPHTPHPVSLSICLSPRQEHSILWLTVRKN</sequence>
<dbReference type="EMBL" id="AP009552">
    <property type="protein sequence ID" value="BAG05167.1"/>
    <property type="molecule type" value="Genomic_DNA"/>
</dbReference>
<reference evidence="1 2" key="1">
    <citation type="journal article" date="2007" name="DNA Res.">
        <title>Complete genomic structure of the bloom-forming toxic cyanobacterium Microcystis aeruginosa NIES-843.</title>
        <authorList>
            <person name="Kaneko T."/>
            <person name="Nakajima N."/>
            <person name="Okamoto S."/>
            <person name="Suzuki I."/>
            <person name="Tanabe Y."/>
            <person name="Tamaoki M."/>
            <person name="Nakamura Y."/>
            <person name="Kasai F."/>
            <person name="Watanabe A."/>
            <person name="Kawashima K."/>
            <person name="Kishida Y."/>
            <person name="Ono A."/>
            <person name="Shimizu Y."/>
            <person name="Takahashi C."/>
            <person name="Minami C."/>
            <person name="Fujishiro T."/>
            <person name="Kohara M."/>
            <person name="Katoh M."/>
            <person name="Nakazaki N."/>
            <person name="Nakayama S."/>
            <person name="Yamada M."/>
            <person name="Tabata S."/>
            <person name="Watanabe M.M."/>
        </authorList>
    </citation>
    <scope>NUCLEOTIDE SEQUENCE [LARGE SCALE GENOMIC DNA]</scope>
    <source>
        <strain evidence="2">NIES-843 / IAM M-247</strain>
    </source>
</reference>
<evidence type="ECO:0000313" key="1">
    <source>
        <dbReference type="EMBL" id="BAG05167.1"/>
    </source>
</evidence>
<dbReference type="AlphaFoldDB" id="B0JYC9"/>
<proteinExistence type="predicted"/>
<dbReference type="STRING" id="449447.MAE_53450"/>
<organism evidence="1 2">
    <name type="scientific">Microcystis aeruginosa (strain NIES-843 / IAM M-2473)</name>
    <dbReference type="NCBI Taxonomy" id="449447"/>
    <lineage>
        <taxon>Bacteria</taxon>
        <taxon>Bacillati</taxon>
        <taxon>Cyanobacteriota</taxon>
        <taxon>Cyanophyceae</taxon>
        <taxon>Oscillatoriophycideae</taxon>
        <taxon>Chroococcales</taxon>
        <taxon>Microcystaceae</taxon>
        <taxon>Microcystis</taxon>
    </lineage>
</organism>
<dbReference type="Proteomes" id="UP000001510">
    <property type="component" value="Chromosome"/>
</dbReference>
<gene>
    <name evidence="1" type="ordered locus">MAE_53450</name>
</gene>
<accession>B0JYC9</accession>